<proteinExistence type="predicted"/>
<keyword evidence="3" id="KW-1185">Reference proteome</keyword>
<comment type="caution">
    <text evidence="2">The sequence shown here is derived from an EMBL/GenBank/DDBJ whole genome shotgun (WGS) entry which is preliminary data.</text>
</comment>
<feature type="region of interest" description="Disordered" evidence="1">
    <location>
        <begin position="145"/>
        <end position="165"/>
    </location>
</feature>
<evidence type="ECO:0000313" key="3">
    <source>
        <dbReference type="Proteomes" id="UP000751190"/>
    </source>
</evidence>
<dbReference type="Proteomes" id="UP000751190">
    <property type="component" value="Unassembled WGS sequence"/>
</dbReference>
<name>A0A8J5Y4K0_DIALT</name>
<sequence>MGLLMLIPVGAALATAPPPPCAALMRSARDFVVGWDQKQLAPLLQTVLLGDAKRAVLCARLGVSGRDGDGAEGSAVRALIGELGAVGECLGICASGNSCSRELAQLDGATALACSGLSLLDCNGGLPAALQERCDALRPAAPPADLPALGATRPGTDGRAGAPVSSATAHAAPRASHVFLGALVAVPFVALLAQTLQIRQRASAELPFPQVPPSRARAAAAASASSASGML</sequence>
<dbReference type="AlphaFoldDB" id="A0A8J5Y4K0"/>
<dbReference type="EMBL" id="JAGTXO010000001">
    <property type="protein sequence ID" value="KAG8470794.1"/>
    <property type="molecule type" value="Genomic_DNA"/>
</dbReference>
<evidence type="ECO:0000313" key="2">
    <source>
        <dbReference type="EMBL" id="KAG8470794.1"/>
    </source>
</evidence>
<protein>
    <submittedName>
        <fullName evidence="2">Uncharacterized protein</fullName>
    </submittedName>
</protein>
<evidence type="ECO:0000256" key="1">
    <source>
        <dbReference type="SAM" id="MobiDB-lite"/>
    </source>
</evidence>
<gene>
    <name evidence="2" type="ORF">KFE25_009215</name>
</gene>
<organism evidence="2 3">
    <name type="scientific">Diacronema lutheri</name>
    <name type="common">Unicellular marine alga</name>
    <name type="synonym">Monochrysis lutheri</name>
    <dbReference type="NCBI Taxonomy" id="2081491"/>
    <lineage>
        <taxon>Eukaryota</taxon>
        <taxon>Haptista</taxon>
        <taxon>Haptophyta</taxon>
        <taxon>Pavlovophyceae</taxon>
        <taxon>Pavlovales</taxon>
        <taxon>Pavlovaceae</taxon>
        <taxon>Diacronema</taxon>
    </lineage>
</organism>
<reference evidence="2" key="1">
    <citation type="submission" date="2021-05" db="EMBL/GenBank/DDBJ databases">
        <title>The genome of the haptophyte Pavlova lutheri (Diacronema luteri, Pavlovales) - a model for lipid biosynthesis in eukaryotic algae.</title>
        <authorList>
            <person name="Hulatt C.J."/>
            <person name="Posewitz M.C."/>
        </authorList>
    </citation>
    <scope>NUCLEOTIDE SEQUENCE</scope>
    <source>
        <strain evidence="2">NIVA-4/92</strain>
    </source>
</reference>
<accession>A0A8J5Y4K0</accession>